<feature type="compositionally biased region" description="Pro residues" evidence="1">
    <location>
        <begin position="108"/>
        <end position="124"/>
    </location>
</feature>
<feature type="compositionally biased region" description="Low complexity" evidence="1">
    <location>
        <begin position="98"/>
        <end position="107"/>
    </location>
</feature>
<dbReference type="CDD" id="cd21631">
    <property type="entry name" value="RHH_CopG_NikR-like"/>
    <property type="match status" value="1"/>
</dbReference>
<comment type="caution">
    <text evidence="2">The sequence shown here is derived from an EMBL/GenBank/DDBJ whole genome shotgun (WGS) entry which is preliminary data.</text>
</comment>
<keyword evidence="3" id="KW-1185">Reference proteome</keyword>
<dbReference type="RefSeq" id="WP_420905350.1">
    <property type="nucleotide sequence ID" value="NZ_BAAFGK010000004.1"/>
</dbReference>
<organism evidence="2 3">
    <name type="scientific">Candidatus Magnetaquiglobus chichijimensis</name>
    <dbReference type="NCBI Taxonomy" id="3141448"/>
    <lineage>
        <taxon>Bacteria</taxon>
        <taxon>Pseudomonadati</taxon>
        <taxon>Pseudomonadota</taxon>
        <taxon>Magnetococcia</taxon>
        <taxon>Magnetococcales</taxon>
        <taxon>Candidatus Magnetaquicoccaceae</taxon>
        <taxon>Candidatus Magnetaquiglobus</taxon>
    </lineage>
</organism>
<evidence type="ECO:0000313" key="3">
    <source>
        <dbReference type="Proteomes" id="UP001628193"/>
    </source>
</evidence>
<feature type="compositionally biased region" description="Low complexity" evidence="1">
    <location>
        <begin position="179"/>
        <end position="193"/>
    </location>
</feature>
<dbReference type="Proteomes" id="UP001628193">
    <property type="component" value="Unassembled WGS sequence"/>
</dbReference>
<proteinExistence type="predicted"/>
<evidence type="ECO:0000256" key="1">
    <source>
        <dbReference type="SAM" id="MobiDB-lite"/>
    </source>
</evidence>
<name>A0ABQ0C9W1_9PROT</name>
<evidence type="ECO:0000313" key="2">
    <source>
        <dbReference type="EMBL" id="GAB0057658.1"/>
    </source>
</evidence>
<accession>A0ABQ0C9W1</accession>
<sequence length="216" mass="23168">MAPRKIHDTPSMRVMAYRKRRQEGMKRLEIWLTDEELAQFDHLAATLGSSRARVVSHLLKSAGAVVQETGHDSAVPARPEPIDAEAVPTRPEPVDAEAVPARPEPTVTAPPVPPEEMPAAPAEPPSLTVAEILRAAEAAHPGWMTPPPEPPEPAQPEPTPFVLMPPLKNRKPGVKPGESDAGGSSGEPSGETGTQQRTKRGQEVFLASLKNLNANR</sequence>
<gene>
    <name evidence="2" type="ORF">SIID45300_01990</name>
</gene>
<feature type="compositionally biased region" description="Pro residues" evidence="1">
    <location>
        <begin position="144"/>
        <end position="159"/>
    </location>
</feature>
<dbReference type="EMBL" id="BAAFGK010000004">
    <property type="protein sequence ID" value="GAB0057658.1"/>
    <property type="molecule type" value="Genomic_DNA"/>
</dbReference>
<reference evidence="2 3" key="2">
    <citation type="submission" date="2024-09" db="EMBL/GenBank/DDBJ databases">
        <title>Draft genome sequence of Candidatus Magnetaquicoccaceae bacterium FCR-1.</title>
        <authorList>
            <person name="Shimoshige H."/>
            <person name="Shimamura S."/>
            <person name="Taoka A."/>
            <person name="Kobayashi H."/>
            <person name="Maekawa T."/>
        </authorList>
    </citation>
    <scope>NUCLEOTIDE SEQUENCE [LARGE SCALE GENOMIC DNA]</scope>
    <source>
        <strain evidence="2 3">FCR-1</strain>
    </source>
</reference>
<evidence type="ECO:0008006" key="4">
    <source>
        <dbReference type="Google" id="ProtNLM"/>
    </source>
</evidence>
<feature type="region of interest" description="Disordered" evidence="1">
    <location>
        <begin position="69"/>
        <end position="216"/>
    </location>
</feature>
<reference evidence="2 3" key="1">
    <citation type="submission" date="2024-05" db="EMBL/GenBank/DDBJ databases">
        <authorList>
            <consortium name="Candidatus Magnetaquicoccaceae bacterium FCR-1 genome sequencing consortium"/>
            <person name="Shimoshige H."/>
            <person name="Shimamura S."/>
            <person name="Taoka A."/>
            <person name="Kobayashi H."/>
            <person name="Maekawa T."/>
        </authorList>
    </citation>
    <scope>NUCLEOTIDE SEQUENCE [LARGE SCALE GENOMIC DNA]</scope>
    <source>
        <strain evidence="2 3">FCR-1</strain>
    </source>
</reference>
<protein>
    <recommendedName>
        <fullName evidence="4">Ribbon-helix-helix protein CopG domain-containing protein</fullName>
    </recommendedName>
</protein>